<feature type="domain" description="Barstar (barnase inhibitor)" evidence="2">
    <location>
        <begin position="107"/>
        <end position="181"/>
    </location>
</feature>
<evidence type="ECO:0000313" key="4">
    <source>
        <dbReference type="EMBL" id="RHE93333.1"/>
    </source>
</evidence>
<proteinExistence type="inferred from homology"/>
<evidence type="ECO:0000313" key="6">
    <source>
        <dbReference type="Proteomes" id="UP000286271"/>
    </source>
</evidence>
<evidence type="ECO:0000256" key="1">
    <source>
        <dbReference type="ARBA" id="ARBA00006845"/>
    </source>
</evidence>
<dbReference type="EMBL" id="QSKW01000030">
    <property type="protein sequence ID" value="RHE93333.1"/>
    <property type="molecule type" value="Genomic_DNA"/>
</dbReference>
<dbReference type="RefSeq" id="WP_118583719.1">
    <property type="nucleotide sequence ID" value="NZ_CABJFX010000049.1"/>
</dbReference>
<evidence type="ECO:0000259" key="2">
    <source>
        <dbReference type="Pfam" id="PF01337"/>
    </source>
</evidence>
<dbReference type="Gene3D" id="3.30.370.10">
    <property type="entry name" value="Barstar-like"/>
    <property type="match status" value="1"/>
</dbReference>
<evidence type="ECO:0000313" key="3">
    <source>
        <dbReference type="EMBL" id="RHA82720.1"/>
    </source>
</evidence>
<comment type="similarity">
    <text evidence="1">Belongs to the barstar family.</text>
</comment>
<accession>A0A3R6CLQ1</accession>
<dbReference type="Proteomes" id="UP000283492">
    <property type="component" value="Unassembled WGS sequence"/>
</dbReference>
<sequence>MNCINTICLYLKKYLTDEQFENIFYDYIEDFQNSLEEDMYLNVLSTNFSSKQEKISLETELYNYVLENYDSVYENINDAYVERIIDSNKEDIVVEILKNKYQKREEVDIDCSMINTRSELIDAIKHALQYPHFCGDNWDAIEDLIYDIVLPQKLILHNWREVEKKLPQDTAILKSILDKYNNGRCVVIYT</sequence>
<dbReference type="Proteomes" id="UP000286271">
    <property type="component" value="Unassembled WGS sequence"/>
</dbReference>
<gene>
    <name evidence="4" type="ORF">DW707_14940</name>
    <name evidence="3" type="ORF">DW914_17785</name>
</gene>
<comment type="caution">
    <text evidence="4">The sequence shown here is derived from an EMBL/GenBank/DDBJ whole genome shotgun (WGS) entry which is preliminary data.</text>
</comment>
<dbReference type="InterPro" id="IPR000468">
    <property type="entry name" value="Barstar"/>
</dbReference>
<dbReference type="AlphaFoldDB" id="A0A3R6CLQ1"/>
<dbReference type="EMBL" id="QSFX01000049">
    <property type="protein sequence ID" value="RHA82720.1"/>
    <property type="molecule type" value="Genomic_DNA"/>
</dbReference>
<reference evidence="5 6" key="1">
    <citation type="submission" date="2018-08" db="EMBL/GenBank/DDBJ databases">
        <title>A genome reference for cultivated species of the human gut microbiota.</title>
        <authorList>
            <person name="Zou Y."/>
            <person name="Xue W."/>
            <person name="Luo G."/>
        </authorList>
    </citation>
    <scope>NUCLEOTIDE SEQUENCE [LARGE SCALE GENOMIC DNA]</scope>
    <source>
        <strain evidence="4 6">AM27-11</strain>
        <strain evidence="3 5">AM42-1AC</strain>
    </source>
</reference>
<protein>
    <submittedName>
        <fullName evidence="4">Barnase inhibitor</fullName>
    </submittedName>
</protein>
<evidence type="ECO:0000313" key="5">
    <source>
        <dbReference type="Proteomes" id="UP000283492"/>
    </source>
</evidence>
<dbReference type="InterPro" id="IPR035905">
    <property type="entry name" value="Barstar-like_sf"/>
</dbReference>
<name>A0A3R6CLQ1_9FIRM</name>
<dbReference type="SUPFAM" id="SSF52038">
    <property type="entry name" value="Barstar-related"/>
    <property type="match status" value="1"/>
</dbReference>
<organism evidence="4 6">
    <name type="scientific">Roseburia inulinivorans</name>
    <dbReference type="NCBI Taxonomy" id="360807"/>
    <lineage>
        <taxon>Bacteria</taxon>
        <taxon>Bacillati</taxon>
        <taxon>Bacillota</taxon>
        <taxon>Clostridia</taxon>
        <taxon>Lachnospirales</taxon>
        <taxon>Lachnospiraceae</taxon>
        <taxon>Roseburia</taxon>
    </lineage>
</organism>
<dbReference type="Pfam" id="PF01337">
    <property type="entry name" value="Barstar"/>
    <property type="match status" value="1"/>
</dbReference>